<accession>A0A645C161</accession>
<evidence type="ECO:0000313" key="1">
    <source>
        <dbReference type="EMBL" id="MPM71500.1"/>
    </source>
</evidence>
<name>A0A645C161_9ZZZZ</name>
<sequence length="141" mass="15098">MLGFAAAQIVVHLIGLQRQRRHGLEVLPTLPGEVADAEVADAFLRGQPLEGAQHATPVGLRRDLMNQIQIEIIAAQPPQRIIAGAQHAVISQMGFPDLAGKPQFFPRPAPQRLAEQLLGVPGAVHFGGVEVAESVFEHASQ</sequence>
<comment type="caution">
    <text evidence="1">The sequence shown here is derived from an EMBL/GenBank/DDBJ whole genome shotgun (WGS) entry which is preliminary data.</text>
</comment>
<proteinExistence type="predicted"/>
<protein>
    <submittedName>
        <fullName evidence="1">Uncharacterized protein</fullName>
    </submittedName>
</protein>
<gene>
    <name evidence="1" type="ORF">SDC9_118465</name>
</gene>
<dbReference type="EMBL" id="VSSQ01024155">
    <property type="protein sequence ID" value="MPM71500.1"/>
    <property type="molecule type" value="Genomic_DNA"/>
</dbReference>
<dbReference type="AlphaFoldDB" id="A0A645C161"/>
<organism evidence="1">
    <name type="scientific">bioreactor metagenome</name>
    <dbReference type="NCBI Taxonomy" id="1076179"/>
    <lineage>
        <taxon>unclassified sequences</taxon>
        <taxon>metagenomes</taxon>
        <taxon>ecological metagenomes</taxon>
    </lineage>
</organism>
<reference evidence="1" key="1">
    <citation type="submission" date="2019-08" db="EMBL/GenBank/DDBJ databases">
        <authorList>
            <person name="Kucharzyk K."/>
            <person name="Murdoch R.W."/>
            <person name="Higgins S."/>
            <person name="Loffler F."/>
        </authorList>
    </citation>
    <scope>NUCLEOTIDE SEQUENCE</scope>
</reference>